<keyword evidence="2" id="KW-1185">Reference proteome</keyword>
<dbReference type="AlphaFoldDB" id="A0A3D9ZLN1"/>
<comment type="caution">
    <text evidence="1">The sequence shown here is derived from an EMBL/GenBank/DDBJ whole genome shotgun (WGS) entry which is preliminary data.</text>
</comment>
<evidence type="ECO:0000313" key="2">
    <source>
        <dbReference type="Proteomes" id="UP000256913"/>
    </source>
</evidence>
<accession>A0A3D9ZLN1</accession>
<gene>
    <name evidence="1" type="ORF">DFJ67_0498</name>
</gene>
<reference evidence="1 2" key="1">
    <citation type="submission" date="2018-08" db="EMBL/GenBank/DDBJ databases">
        <title>Sequencing the genomes of 1000 actinobacteria strains.</title>
        <authorList>
            <person name="Klenk H.-P."/>
        </authorList>
    </citation>
    <scope>NUCLEOTIDE SEQUENCE [LARGE SCALE GENOMIC DNA]</scope>
    <source>
        <strain evidence="1 2">DSM 44099</strain>
    </source>
</reference>
<protein>
    <submittedName>
        <fullName evidence="1">Uncharacterized protein</fullName>
    </submittedName>
</protein>
<proteinExistence type="predicted"/>
<dbReference type="RefSeq" id="WP_170215721.1">
    <property type="nucleotide sequence ID" value="NZ_BONB01000053.1"/>
</dbReference>
<name>A0A3D9ZLN1_9ACTN</name>
<organism evidence="1 2">
    <name type="scientific">Asanoa ferruginea</name>
    <dbReference type="NCBI Taxonomy" id="53367"/>
    <lineage>
        <taxon>Bacteria</taxon>
        <taxon>Bacillati</taxon>
        <taxon>Actinomycetota</taxon>
        <taxon>Actinomycetes</taxon>
        <taxon>Micromonosporales</taxon>
        <taxon>Micromonosporaceae</taxon>
        <taxon>Asanoa</taxon>
    </lineage>
</organism>
<sequence length="54" mass="5420">MERRSTVGIRLAALVLLAALGVMAGGALGRLPAVADLTRLPSVPPVGWVVGGGR</sequence>
<dbReference type="EMBL" id="QUMQ01000001">
    <property type="protein sequence ID" value="REF94560.1"/>
    <property type="molecule type" value="Genomic_DNA"/>
</dbReference>
<evidence type="ECO:0000313" key="1">
    <source>
        <dbReference type="EMBL" id="REF94560.1"/>
    </source>
</evidence>
<dbReference type="Proteomes" id="UP000256913">
    <property type="component" value="Unassembled WGS sequence"/>
</dbReference>